<dbReference type="PANTHER" id="PTHR43798">
    <property type="entry name" value="MONOACYLGLYCEROL LIPASE"/>
    <property type="match status" value="1"/>
</dbReference>
<reference evidence="3 4" key="1">
    <citation type="submission" date="2017-05" db="EMBL/GenBank/DDBJ databases">
        <authorList>
            <person name="Varghese N."/>
            <person name="Submissions S."/>
        </authorList>
    </citation>
    <scope>NUCLEOTIDE SEQUENCE [LARGE SCALE GENOMIC DNA]</scope>
    <source>
        <strain evidence="3 4">DSM 19036</strain>
    </source>
</reference>
<organism evidence="3 4">
    <name type="scientific">Pedobacter westerhofensis</name>
    <dbReference type="NCBI Taxonomy" id="425512"/>
    <lineage>
        <taxon>Bacteria</taxon>
        <taxon>Pseudomonadati</taxon>
        <taxon>Bacteroidota</taxon>
        <taxon>Sphingobacteriia</taxon>
        <taxon>Sphingobacteriales</taxon>
        <taxon>Sphingobacteriaceae</taxon>
        <taxon>Pedobacter</taxon>
    </lineage>
</organism>
<dbReference type="PRINTS" id="PR00111">
    <property type="entry name" value="ABHYDROLASE"/>
</dbReference>
<evidence type="ECO:0000259" key="2">
    <source>
        <dbReference type="Pfam" id="PF00561"/>
    </source>
</evidence>
<keyword evidence="4" id="KW-1185">Reference proteome</keyword>
<dbReference type="GO" id="GO:0016787">
    <property type="term" value="F:hydrolase activity"/>
    <property type="evidence" value="ECO:0007669"/>
    <property type="project" value="UniProtKB-KW"/>
</dbReference>
<keyword evidence="1" id="KW-0378">Hydrolase</keyword>
<dbReference type="Pfam" id="PF00561">
    <property type="entry name" value="Abhydrolase_1"/>
    <property type="match status" value="1"/>
</dbReference>
<gene>
    <name evidence="3" type="ORF">SAMN06265348_10775</name>
</gene>
<dbReference type="GO" id="GO:0016020">
    <property type="term" value="C:membrane"/>
    <property type="evidence" value="ECO:0007669"/>
    <property type="project" value="TreeGrafter"/>
</dbReference>
<dbReference type="AlphaFoldDB" id="A0A521E7P4"/>
<feature type="domain" description="AB hydrolase-1" evidence="2">
    <location>
        <begin position="60"/>
        <end position="161"/>
    </location>
</feature>
<dbReference type="Gene3D" id="3.40.50.1820">
    <property type="entry name" value="alpha/beta hydrolase"/>
    <property type="match status" value="1"/>
</dbReference>
<evidence type="ECO:0000313" key="4">
    <source>
        <dbReference type="Proteomes" id="UP000320300"/>
    </source>
</evidence>
<dbReference type="OrthoDB" id="2247630at2"/>
<name>A0A521E7P4_9SPHI</name>
<dbReference type="RefSeq" id="WP_142528914.1">
    <property type="nucleotide sequence ID" value="NZ_CBCSJO010000007.1"/>
</dbReference>
<dbReference type="InterPro" id="IPR029058">
    <property type="entry name" value="AB_hydrolase_fold"/>
</dbReference>
<protein>
    <submittedName>
        <fullName evidence="3">Pimeloyl-ACP methyl ester carboxylesterase</fullName>
    </submittedName>
</protein>
<sequence length="285" mass="32206">MKQLASTILSATCIRVFLFLMMINLHIQAQVPYGDNKAAGHYFDNRGIKLYYESYGKGEPLLLLHINGGSMKLFSGQIAYFSKNYHVIAVDSRAHGRTVDTQDSLSFEMMADDFNALLDHLHLKNCYVVGWSDGGINGLVLAMRHPDKVKKLVVSGPNLTPDTTAIVPHVYHLLENMVDSLKELPPTAETRNSIKVLQLDLREPHLRSGQLRTIKCPTLVIGGDHDGIPVEHLVQIYRNIPKSYLWISPNTSHFVATNRKDQFNARIAEFLKQPYRRIEGMDILQ</sequence>
<dbReference type="EMBL" id="FXTN01000007">
    <property type="protein sequence ID" value="SMO79431.1"/>
    <property type="molecule type" value="Genomic_DNA"/>
</dbReference>
<accession>A0A521E7P4</accession>
<evidence type="ECO:0000256" key="1">
    <source>
        <dbReference type="ARBA" id="ARBA00022801"/>
    </source>
</evidence>
<evidence type="ECO:0000313" key="3">
    <source>
        <dbReference type="EMBL" id="SMO79431.1"/>
    </source>
</evidence>
<dbReference type="InterPro" id="IPR050266">
    <property type="entry name" value="AB_hydrolase_sf"/>
</dbReference>
<dbReference type="InterPro" id="IPR000073">
    <property type="entry name" value="AB_hydrolase_1"/>
</dbReference>
<dbReference type="SUPFAM" id="SSF53474">
    <property type="entry name" value="alpha/beta-Hydrolases"/>
    <property type="match status" value="1"/>
</dbReference>
<proteinExistence type="predicted"/>
<dbReference type="PANTHER" id="PTHR43798:SF31">
    <property type="entry name" value="AB HYDROLASE SUPERFAMILY PROTEIN YCLE"/>
    <property type="match status" value="1"/>
</dbReference>
<dbReference type="Proteomes" id="UP000320300">
    <property type="component" value="Unassembled WGS sequence"/>
</dbReference>